<dbReference type="AlphaFoldDB" id="A0A8K0V7J3"/>
<gene>
    <name evidence="2" type="ORF">JL811_05075</name>
</gene>
<accession>A0A8K0V7J3</accession>
<dbReference type="Proteomes" id="UP000648908">
    <property type="component" value="Unassembled WGS sequence"/>
</dbReference>
<dbReference type="EMBL" id="JAESVN010000002">
    <property type="protein sequence ID" value="MBL4916586.1"/>
    <property type="molecule type" value="Genomic_DNA"/>
</dbReference>
<evidence type="ECO:0000256" key="1">
    <source>
        <dbReference type="SAM" id="MobiDB-lite"/>
    </source>
</evidence>
<sequence length="145" mass="16080">MTSPEPDRTKPDWTKLDWVPINRAHDTVVAALKRLEGTCLKEVASELHAPNLEMPIWILLYDAKDIGDAHQAVTAVLAPHYTTLGPMTCTLAYLVLTETEEIQVDFLEGRAEIEAAPEARPLGTRPMTGPRPESGMFETVTSSRR</sequence>
<dbReference type="RefSeq" id="WP_202687415.1">
    <property type="nucleotide sequence ID" value="NZ_JAESVN010000002.1"/>
</dbReference>
<feature type="region of interest" description="Disordered" evidence="1">
    <location>
        <begin position="117"/>
        <end position="145"/>
    </location>
</feature>
<comment type="caution">
    <text evidence="2">The sequence shown here is derived from an EMBL/GenBank/DDBJ whole genome shotgun (WGS) entry which is preliminary data.</text>
</comment>
<proteinExistence type="predicted"/>
<protein>
    <submittedName>
        <fullName evidence="2">Uncharacterized protein</fullName>
    </submittedName>
</protein>
<keyword evidence="3" id="KW-1185">Reference proteome</keyword>
<name>A0A8K0V7J3_9RHOB</name>
<evidence type="ECO:0000313" key="2">
    <source>
        <dbReference type="EMBL" id="MBL4916586.1"/>
    </source>
</evidence>
<organism evidence="2 3">
    <name type="scientific">Szabonella alba</name>
    <dbReference type="NCBI Taxonomy" id="2804194"/>
    <lineage>
        <taxon>Bacteria</taxon>
        <taxon>Pseudomonadati</taxon>
        <taxon>Pseudomonadota</taxon>
        <taxon>Alphaproteobacteria</taxon>
        <taxon>Rhodobacterales</taxon>
        <taxon>Paracoccaceae</taxon>
        <taxon>Szabonella</taxon>
    </lineage>
</organism>
<reference evidence="2" key="1">
    <citation type="submission" date="2021-01" db="EMBL/GenBank/DDBJ databases">
        <title>Tabrizicola alba sp. nov. a motile alkaliphilic bacterium isolated from a soda lake.</title>
        <authorList>
            <person name="Szuroczki S."/>
            <person name="Abbaszade G."/>
            <person name="Schumann P."/>
            <person name="Toth E."/>
        </authorList>
    </citation>
    <scope>NUCLEOTIDE SEQUENCE</scope>
    <source>
        <strain evidence="2">DMG-N-6</strain>
    </source>
</reference>
<evidence type="ECO:0000313" key="3">
    <source>
        <dbReference type="Proteomes" id="UP000648908"/>
    </source>
</evidence>